<dbReference type="Pfam" id="PF00128">
    <property type="entry name" value="Alpha-amylase"/>
    <property type="match status" value="1"/>
</dbReference>
<evidence type="ECO:0000313" key="5">
    <source>
        <dbReference type="EMBL" id="AEV95927.1"/>
    </source>
</evidence>
<dbReference type="RefSeq" id="WP_014216121.1">
    <property type="nucleotide sequence ID" value="NC_016605.1"/>
</dbReference>
<gene>
    <name evidence="5" type="ordered locus">PECL_1710</name>
</gene>
<dbReference type="InterPro" id="IPR045857">
    <property type="entry name" value="O16G_dom_2"/>
</dbReference>
<keyword evidence="3" id="KW-0326">Glycosidase</keyword>
<dbReference type="InterPro" id="IPR006047">
    <property type="entry name" value="GH13_cat_dom"/>
</dbReference>
<feature type="domain" description="Glycosyl hydrolase family 13 catalytic" evidence="4">
    <location>
        <begin position="12"/>
        <end position="396"/>
    </location>
</feature>
<sequence>MEKWFDSAVIYQVYPKSFRDTNNDGIGDIRGIIEKLDYIKELGANTIWLNPFYVSPQVDNGYDVSNYFAVDTSMGKMSNIEELIKQVHLKEMKIIIDFVMNHTSDQHPWFQDAIKNPHSIYRNYYLWSKGHMRERPNNWGSFFGGSVWEEDPNKSDEYYFHLFDKHMPDLNWKNPEVQRSMTDIAKFWVLKGVDGLRLDAFIHISKADFEQQNLEIGQGKYPISEDFYANRYEVRTYLQSFVSELKQVNPDLYILGEAASATTSLLVDYSVRDHNLCDHVISFRIFTDQIQKVDQMPNEFCPVKLDLTKFKQNMANIESKLDGISLPVLYWSNHDIARVLSRYGNSNDPNSAKSLAIGMYLQRGVPLIYYGEELGMKNAVLSDPSEFNDQKVIELRKQTSLDEETFLKKISMVHKMAARFPMQWTENKIAKSWLKGESLNINVASEEKEQNSILNLYRKMLKVKSRELFTNGTEIILETPEEVFGYKRFFKKEEGIVLSNLGNHTQRVNIQSSKKYSVILSCGKYVVNTGEIVLGPWASVVFEKVGEK</sequence>
<name>G8PBD8_PEDCP</name>
<dbReference type="GO" id="GO:0004556">
    <property type="term" value="F:alpha-amylase activity"/>
    <property type="evidence" value="ECO:0007669"/>
    <property type="project" value="TreeGrafter"/>
</dbReference>
<comment type="similarity">
    <text evidence="1">Belongs to the glycosyl hydrolase 13 family.</text>
</comment>
<dbReference type="GO" id="GO:0009313">
    <property type="term" value="P:oligosaccharide catabolic process"/>
    <property type="evidence" value="ECO:0007669"/>
    <property type="project" value="TreeGrafter"/>
</dbReference>
<dbReference type="eggNOG" id="COG0366">
    <property type="taxonomic scope" value="Bacteria"/>
</dbReference>
<evidence type="ECO:0000259" key="4">
    <source>
        <dbReference type="SMART" id="SM00642"/>
    </source>
</evidence>
<dbReference type="Proteomes" id="UP000005444">
    <property type="component" value="Chromosome"/>
</dbReference>
<dbReference type="Gene3D" id="2.60.40.1180">
    <property type="entry name" value="Golgi alpha-mannosidase II"/>
    <property type="match status" value="1"/>
</dbReference>
<dbReference type="PANTHER" id="PTHR10357">
    <property type="entry name" value="ALPHA-AMYLASE FAMILY MEMBER"/>
    <property type="match status" value="1"/>
</dbReference>
<dbReference type="InterPro" id="IPR013780">
    <property type="entry name" value="Glyco_hydro_b"/>
</dbReference>
<dbReference type="Gene3D" id="3.20.20.80">
    <property type="entry name" value="Glycosidases"/>
    <property type="match status" value="1"/>
</dbReference>
<evidence type="ECO:0000256" key="3">
    <source>
        <dbReference type="ARBA" id="ARBA00023295"/>
    </source>
</evidence>
<organism evidence="5 6">
    <name type="scientific">Pediococcus claussenii (strain ATCC BAA-344 / DSM 14800 / JCM 18046 / KCTC 3811 / LMG 21948 / P06)</name>
    <dbReference type="NCBI Taxonomy" id="701521"/>
    <lineage>
        <taxon>Bacteria</taxon>
        <taxon>Bacillati</taxon>
        <taxon>Bacillota</taxon>
        <taxon>Bacilli</taxon>
        <taxon>Lactobacillales</taxon>
        <taxon>Lactobacillaceae</taxon>
        <taxon>Pediococcus</taxon>
    </lineage>
</organism>
<dbReference type="STRING" id="701521.PECL_1710"/>
<dbReference type="KEGG" id="pce:PECL_1710"/>
<proteinExistence type="inferred from homology"/>
<evidence type="ECO:0000256" key="1">
    <source>
        <dbReference type="ARBA" id="ARBA00008061"/>
    </source>
</evidence>
<dbReference type="SMART" id="SM00642">
    <property type="entry name" value="Aamy"/>
    <property type="match status" value="1"/>
</dbReference>
<evidence type="ECO:0000256" key="2">
    <source>
        <dbReference type="ARBA" id="ARBA00022801"/>
    </source>
</evidence>
<dbReference type="EMBL" id="CP003137">
    <property type="protein sequence ID" value="AEV95927.1"/>
    <property type="molecule type" value="Genomic_DNA"/>
</dbReference>
<dbReference type="SUPFAM" id="SSF51445">
    <property type="entry name" value="(Trans)glycosidases"/>
    <property type="match status" value="1"/>
</dbReference>
<dbReference type="Gene3D" id="3.90.400.10">
    <property type="entry name" value="Oligo-1,6-glucosidase, Domain 2"/>
    <property type="match status" value="1"/>
</dbReference>
<dbReference type="PATRIC" id="fig|701521.8.peg.1611"/>
<dbReference type="PANTHER" id="PTHR10357:SF179">
    <property type="entry name" value="NEUTRAL AND BASIC AMINO ACID TRANSPORT PROTEIN RBAT"/>
    <property type="match status" value="1"/>
</dbReference>
<protein>
    <submittedName>
        <fullName evidence="5">Alpha amylase, catalytic domain protein</fullName>
    </submittedName>
</protein>
<dbReference type="FunFam" id="3.90.400.10:FF:000002">
    <property type="entry name" value="Sucrose isomerase"/>
    <property type="match status" value="1"/>
</dbReference>
<evidence type="ECO:0000313" key="6">
    <source>
        <dbReference type="Proteomes" id="UP000005444"/>
    </source>
</evidence>
<dbReference type="HOGENOM" id="CLU_006462_2_3_9"/>
<accession>G8PBD8</accession>
<keyword evidence="2" id="KW-0378">Hydrolase</keyword>
<dbReference type="SUPFAM" id="SSF51011">
    <property type="entry name" value="Glycosyl hydrolase domain"/>
    <property type="match status" value="1"/>
</dbReference>
<dbReference type="AlphaFoldDB" id="G8PBD8"/>
<keyword evidence="6" id="KW-1185">Reference proteome</keyword>
<dbReference type="InterPro" id="IPR017853">
    <property type="entry name" value="GH"/>
</dbReference>
<reference evidence="5 6" key="1">
    <citation type="journal article" date="2012" name="J. Bacteriol.">
        <title>Complete Genome Sequence of the Beer Spoilage Organism Pediococcus claussenii ATCC BAA-344T.</title>
        <authorList>
            <person name="Pittet V."/>
            <person name="Abegunde T."/>
            <person name="Marfleet T."/>
            <person name="Haakensen M."/>
            <person name="Morrow K."/>
            <person name="Jayaprakash T."/>
            <person name="Schroeder K."/>
            <person name="Trost B."/>
            <person name="Byrns S."/>
            <person name="Bergsveinson J."/>
            <person name="Kusalik A."/>
            <person name="Ziola B."/>
        </authorList>
    </citation>
    <scope>NUCLEOTIDE SEQUENCE [LARGE SCALE GENOMIC DNA]</scope>
    <source>
        <strain evidence="5 6">ATCC BAA-344</strain>
    </source>
</reference>